<proteinExistence type="predicted"/>
<accession>A0ABT4KNX9</accession>
<name>A0ABT4KNX9_9HYPH</name>
<feature type="region of interest" description="Disordered" evidence="1">
    <location>
        <begin position="12"/>
        <end position="162"/>
    </location>
</feature>
<evidence type="ECO:0000313" key="2">
    <source>
        <dbReference type="EMBL" id="MCZ4093656.1"/>
    </source>
</evidence>
<comment type="caution">
    <text evidence="2">The sequence shown here is derived from an EMBL/GenBank/DDBJ whole genome shotgun (WGS) entry which is preliminary data.</text>
</comment>
<gene>
    <name evidence="2" type="ORF">O3W52_28050</name>
</gene>
<feature type="compositionally biased region" description="Basic residues" evidence="1">
    <location>
        <begin position="121"/>
        <end position="137"/>
    </location>
</feature>
<reference evidence="2" key="1">
    <citation type="submission" date="2022-10" db="EMBL/GenBank/DDBJ databases">
        <title>Whole genome sequencing of three plant growth promoting bacteria isolated from Vachellia tortilis subsp. raddiana in Morocco.</title>
        <authorList>
            <person name="Hnini M."/>
            <person name="Zouagui R."/>
            <person name="Zouagui H."/>
            <person name="Chemao Elfihri M.-W."/>
            <person name="Ibrahimi A."/>
            <person name="Sbabou L."/>
            <person name="Aurag J."/>
        </authorList>
    </citation>
    <scope>NUCLEOTIDE SEQUENCE</scope>
    <source>
        <strain evidence="2">LMR678</strain>
    </source>
</reference>
<keyword evidence="3" id="KW-1185">Reference proteome</keyword>
<evidence type="ECO:0000313" key="3">
    <source>
        <dbReference type="Proteomes" id="UP001079430"/>
    </source>
</evidence>
<feature type="compositionally biased region" description="Low complexity" evidence="1">
    <location>
        <begin position="138"/>
        <end position="147"/>
    </location>
</feature>
<organism evidence="2 3">
    <name type="scientific">Sinorhizobium psoraleae</name>
    <dbReference type="NCBI Taxonomy" id="520838"/>
    <lineage>
        <taxon>Bacteria</taxon>
        <taxon>Pseudomonadati</taxon>
        <taxon>Pseudomonadota</taxon>
        <taxon>Alphaproteobacteria</taxon>
        <taxon>Hyphomicrobiales</taxon>
        <taxon>Rhizobiaceae</taxon>
        <taxon>Sinorhizobium/Ensifer group</taxon>
        <taxon>Sinorhizobium</taxon>
    </lineage>
</organism>
<protein>
    <recommendedName>
        <fullName evidence="4">Transcriptional regulator</fullName>
    </recommendedName>
</protein>
<evidence type="ECO:0000256" key="1">
    <source>
        <dbReference type="SAM" id="MobiDB-lite"/>
    </source>
</evidence>
<sequence>MKTPWEFLVQLSSRRRPAKVQEDSIAHDTDPEAREREAEDMPALPFDNPLEASSAPDHGSDVPVDQVSLLWDKPKRVPNLEQAMSLPVDVQDAKTPAPTETNHSGAEADALELKSETSTKPQRKPPIKHRERPKRVRAQVAARSSVATNKAQSLQPPPSGDPFFNEVAILDEEIKELRRLLAQKLHLQNVQLKKMLERFHVS</sequence>
<dbReference type="EMBL" id="JAPVOI010000005">
    <property type="protein sequence ID" value="MCZ4093656.1"/>
    <property type="molecule type" value="Genomic_DNA"/>
</dbReference>
<dbReference type="RefSeq" id="WP_269285462.1">
    <property type="nucleotide sequence ID" value="NZ_JAPVOI010000005.1"/>
</dbReference>
<dbReference type="Proteomes" id="UP001079430">
    <property type="component" value="Unassembled WGS sequence"/>
</dbReference>
<evidence type="ECO:0008006" key="4">
    <source>
        <dbReference type="Google" id="ProtNLM"/>
    </source>
</evidence>
<feature type="compositionally biased region" description="Basic and acidic residues" evidence="1">
    <location>
        <begin position="19"/>
        <end position="39"/>
    </location>
</feature>